<name>A0A915DP17_9BILA</name>
<dbReference type="Proteomes" id="UP000887574">
    <property type="component" value="Unplaced"/>
</dbReference>
<dbReference type="WBParaSite" id="jg22101">
    <property type="protein sequence ID" value="jg22101"/>
    <property type="gene ID" value="jg22101"/>
</dbReference>
<evidence type="ECO:0000313" key="2">
    <source>
        <dbReference type="WBParaSite" id="jg22101"/>
    </source>
</evidence>
<reference evidence="2" key="1">
    <citation type="submission" date="2022-11" db="UniProtKB">
        <authorList>
            <consortium name="WormBaseParasite"/>
        </authorList>
    </citation>
    <scope>IDENTIFICATION</scope>
</reference>
<accession>A0A915DP17</accession>
<organism evidence="1 2">
    <name type="scientific">Ditylenchus dipsaci</name>
    <dbReference type="NCBI Taxonomy" id="166011"/>
    <lineage>
        <taxon>Eukaryota</taxon>
        <taxon>Metazoa</taxon>
        <taxon>Ecdysozoa</taxon>
        <taxon>Nematoda</taxon>
        <taxon>Chromadorea</taxon>
        <taxon>Rhabditida</taxon>
        <taxon>Tylenchina</taxon>
        <taxon>Tylenchomorpha</taxon>
        <taxon>Sphaerularioidea</taxon>
        <taxon>Anguinidae</taxon>
        <taxon>Anguininae</taxon>
        <taxon>Ditylenchus</taxon>
    </lineage>
</organism>
<protein>
    <submittedName>
        <fullName evidence="2">Uncharacterized protein</fullName>
    </submittedName>
</protein>
<dbReference type="AlphaFoldDB" id="A0A915DP17"/>
<proteinExistence type="predicted"/>
<evidence type="ECO:0000313" key="1">
    <source>
        <dbReference type="Proteomes" id="UP000887574"/>
    </source>
</evidence>
<sequence>MVEAIGSKLDQIVILDRIKEDAENRLVNIDIHKLFVSRDVNIVEFADINGAPQILEIIHSYTGSESGVAMIDGAAAAQFTQNDFENLKGCLKNWKNQTHTIAMLGKDENDLNLSNKIQFPTALLSSAHNKELLDIYAAKIWKNQENVSLSQMLHTTSPIVFC</sequence>
<keyword evidence="1" id="KW-1185">Reference proteome</keyword>